<evidence type="ECO:0000313" key="1">
    <source>
        <dbReference type="EMBL" id="SVB43575.1"/>
    </source>
</evidence>
<dbReference type="AlphaFoldDB" id="A0A382DZB1"/>
<gene>
    <name evidence="1" type="ORF">METZ01_LOCUS196429</name>
</gene>
<dbReference type="GO" id="GO:0004252">
    <property type="term" value="F:serine-type endopeptidase activity"/>
    <property type="evidence" value="ECO:0007669"/>
    <property type="project" value="InterPro"/>
</dbReference>
<protein>
    <recommendedName>
        <fullName evidence="2">Peptidase S8/S53 domain-containing protein</fullName>
    </recommendedName>
</protein>
<name>A0A382DZB1_9ZZZZ</name>
<dbReference type="Gene3D" id="3.40.50.200">
    <property type="entry name" value="Peptidase S8/S53 domain"/>
    <property type="match status" value="1"/>
</dbReference>
<accession>A0A382DZB1</accession>
<organism evidence="1">
    <name type="scientific">marine metagenome</name>
    <dbReference type="NCBI Taxonomy" id="408172"/>
    <lineage>
        <taxon>unclassified sequences</taxon>
        <taxon>metagenomes</taxon>
        <taxon>ecological metagenomes</taxon>
    </lineage>
</organism>
<sequence>MLSLLVLAAPLSGCLLWGDEEEPEAIPEKESGFGAFSVVAPIDTGINVYHNHFLMNASYPQWLLDGLGVNKICDVTLTGTWQERYEADKEVCWDNITSEDVVWFRGTRIIGTTPDDNTDIPILDDPQDGHGTAVTGAVLNANPDAVIFFVEGFSDAAVLAAANQPLVDVITTSFGPILSVP</sequence>
<feature type="non-terminal residue" evidence="1">
    <location>
        <position position="181"/>
    </location>
</feature>
<evidence type="ECO:0008006" key="2">
    <source>
        <dbReference type="Google" id="ProtNLM"/>
    </source>
</evidence>
<dbReference type="GO" id="GO:0006508">
    <property type="term" value="P:proteolysis"/>
    <property type="evidence" value="ECO:0007669"/>
    <property type="project" value="InterPro"/>
</dbReference>
<dbReference type="InterPro" id="IPR036852">
    <property type="entry name" value="Peptidase_S8/S53_dom_sf"/>
</dbReference>
<dbReference type="SUPFAM" id="SSF52743">
    <property type="entry name" value="Subtilisin-like"/>
    <property type="match status" value="1"/>
</dbReference>
<proteinExistence type="predicted"/>
<reference evidence="1" key="1">
    <citation type="submission" date="2018-05" db="EMBL/GenBank/DDBJ databases">
        <authorList>
            <person name="Lanie J.A."/>
            <person name="Ng W.-L."/>
            <person name="Kazmierczak K.M."/>
            <person name="Andrzejewski T.M."/>
            <person name="Davidsen T.M."/>
            <person name="Wayne K.J."/>
            <person name="Tettelin H."/>
            <person name="Glass J.I."/>
            <person name="Rusch D."/>
            <person name="Podicherti R."/>
            <person name="Tsui H.-C.T."/>
            <person name="Winkler M.E."/>
        </authorList>
    </citation>
    <scope>NUCLEOTIDE SEQUENCE</scope>
</reference>
<dbReference type="EMBL" id="UINC01041802">
    <property type="protein sequence ID" value="SVB43575.1"/>
    <property type="molecule type" value="Genomic_DNA"/>
</dbReference>